<sequence>MTEQAAEFVQLKDFDDYEILSVYPFTIRRKDNHYEVSEFISSKGYVKVHLNDKDFFKHRIIALQFIPNDDPEHKTQIDHKNRIRTDNHIENLFWCTQSTNQMNKGSSKGVIYEYVDEISDEATIINEYNQYQFENYFYHENKFYYYNGLSYRILHINEAKRNAYYVNLMNTEGKRVRIYINKFKKLYEVE</sequence>
<dbReference type="Gene3D" id="3.90.75.20">
    <property type="match status" value="1"/>
</dbReference>
<feature type="domain" description="HNH nuclease" evidence="1">
    <location>
        <begin position="56"/>
        <end position="102"/>
    </location>
</feature>
<accession>A0ABR2K6B5</accession>
<evidence type="ECO:0000313" key="2">
    <source>
        <dbReference type="EMBL" id="KAK8886665.1"/>
    </source>
</evidence>
<dbReference type="Pfam" id="PF13392">
    <property type="entry name" value="HNH_3"/>
    <property type="match status" value="1"/>
</dbReference>
<keyword evidence="3" id="KW-1185">Reference proteome</keyword>
<evidence type="ECO:0000313" key="3">
    <source>
        <dbReference type="Proteomes" id="UP001470230"/>
    </source>
</evidence>
<evidence type="ECO:0000259" key="1">
    <source>
        <dbReference type="Pfam" id="PF13392"/>
    </source>
</evidence>
<comment type="caution">
    <text evidence="2">The sequence shown here is derived from an EMBL/GenBank/DDBJ whole genome shotgun (WGS) entry which is preliminary data.</text>
</comment>
<proteinExistence type="predicted"/>
<dbReference type="Proteomes" id="UP001470230">
    <property type="component" value="Unassembled WGS sequence"/>
</dbReference>
<dbReference type="InterPro" id="IPR003615">
    <property type="entry name" value="HNH_nuc"/>
</dbReference>
<gene>
    <name evidence="2" type="ORF">M9Y10_042131</name>
</gene>
<dbReference type="InterPro" id="IPR044925">
    <property type="entry name" value="His-Me_finger_sf"/>
</dbReference>
<dbReference type="EMBL" id="JAPFFF010000007">
    <property type="protein sequence ID" value="KAK8886665.1"/>
    <property type="molecule type" value="Genomic_DNA"/>
</dbReference>
<dbReference type="SUPFAM" id="SSF54060">
    <property type="entry name" value="His-Me finger endonucleases"/>
    <property type="match status" value="1"/>
</dbReference>
<protein>
    <recommendedName>
        <fullName evidence="1">HNH nuclease domain-containing protein</fullName>
    </recommendedName>
</protein>
<reference evidence="2 3" key="1">
    <citation type="submission" date="2024-04" db="EMBL/GenBank/DDBJ databases">
        <title>Tritrichomonas musculus Genome.</title>
        <authorList>
            <person name="Alves-Ferreira E."/>
            <person name="Grigg M."/>
            <person name="Lorenzi H."/>
            <person name="Galac M."/>
        </authorList>
    </citation>
    <scope>NUCLEOTIDE SEQUENCE [LARGE SCALE GENOMIC DNA]</scope>
    <source>
        <strain evidence="2 3">EAF2021</strain>
    </source>
</reference>
<name>A0ABR2K6B5_9EUKA</name>
<organism evidence="2 3">
    <name type="scientific">Tritrichomonas musculus</name>
    <dbReference type="NCBI Taxonomy" id="1915356"/>
    <lineage>
        <taxon>Eukaryota</taxon>
        <taxon>Metamonada</taxon>
        <taxon>Parabasalia</taxon>
        <taxon>Tritrichomonadida</taxon>
        <taxon>Tritrichomonadidae</taxon>
        <taxon>Tritrichomonas</taxon>
    </lineage>
</organism>